<sequence>MEVRIKETGVVENLSYTDIKTGVNFIKDLIGNHDGFGTEDHQFLYDSETDSYTASQDTFEWWKKVAGDNEELDERIAALSEIHGSEVVSDALQAAGSYDLEDHAAALNRVLDETFDE</sequence>
<organism evidence="1 2">
    <name type="scientific">Paenibacillus roseus</name>
    <dbReference type="NCBI Taxonomy" id="2798579"/>
    <lineage>
        <taxon>Bacteria</taxon>
        <taxon>Bacillati</taxon>
        <taxon>Bacillota</taxon>
        <taxon>Bacilli</taxon>
        <taxon>Bacillales</taxon>
        <taxon>Paenibacillaceae</taxon>
        <taxon>Paenibacillus</taxon>
    </lineage>
</organism>
<dbReference type="RefSeq" id="WP_199021765.1">
    <property type="nucleotide sequence ID" value="NZ_JAELUP010000117.1"/>
</dbReference>
<dbReference type="AlphaFoldDB" id="A0A934MTF0"/>
<reference evidence="1" key="1">
    <citation type="submission" date="2020-12" db="EMBL/GenBank/DDBJ databases">
        <authorList>
            <person name="Huq M.A."/>
        </authorList>
    </citation>
    <scope>NUCLEOTIDE SEQUENCE</scope>
    <source>
        <strain evidence="1">MAHUQ-46</strain>
    </source>
</reference>
<keyword evidence="2" id="KW-1185">Reference proteome</keyword>
<comment type="caution">
    <text evidence="1">The sequence shown here is derived from an EMBL/GenBank/DDBJ whole genome shotgun (WGS) entry which is preliminary data.</text>
</comment>
<dbReference type="Proteomes" id="UP000640274">
    <property type="component" value="Unassembled WGS sequence"/>
</dbReference>
<accession>A0A934MTF0</accession>
<protein>
    <submittedName>
        <fullName evidence="1">Uncharacterized protein</fullName>
    </submittedName>
</protein>
<evidence type="ECO:0000313" key="2">
    <source>
        <dbReference type="Proteomes" id="UP000640274"/>
    </source>
</evidence>
<dbReference type="EMBL" id="JAELUP010000117">
    <property type="protein sequence ID" value="MBJ6364164.1"/>
    <property type="molecule type" value="Genomic_DNA"/>
</dbReference>
<gene>
    <name evidence="1" type="ORF">JFN88_23390</name>
</gene>
<evidence type="ECO:0000313" key="1">
    <source>
        <dbReference type="EMBL" id="MBJ6364164.1"/>
    </source>
</evidence>
<name>A0A934MTF0_9BACL</name>
<proteinExistence type="predicted"/>